<evidence type="ECO:0000259" key="20">
    <source>
        <dbReference type="Pfam" id="PF00291"/>
    </source>
</evidence>
<reference evidence="21" key="2">
    <citation type="submission" date="2022-10" db="EMBL/GenBank/DDBJ databases">
        <authorList>
            <consortium name="ENA_rothamsted_submissions"/>
            <consortium name="culmorum"/>
            <person name="King R."/>
        </authorList>
    </citation>
    <scope>NUCLEOTIDE SEQUENCE</scope>
</reference>
<dbReference type="OrthoDB" id="4418812at2759"/>
<keyword evidence="22" id="KW-1185">Reference proteome</keyword>
<name>A0A9N9S8E9_PHACE</name>
<evidence type="ECO:0000256" key="17">
    <source>
        <dbReference type="ARBA" id="ARBA00081060"/>
    </source>
</evidence>
<evidence type="ECO:0000256" key="10">
    <source>
        <dbReference type="ARBA" id="ARBA00050422"/>
    </source>
</evidence>
<organism evidence="21 22">
    <name type="scientific">Phaedon cochleariae</name>
    <name type="common">Mustard beetle</name>
    <dbReference type="NCBI Taxonomy" id="80249"/>
    <lineage>
        <taxon>Eukaryota</taxon>
        <taxon>Metazoa</taxon>
        <taxon>Ecdysozoa</taxon>
        <taxon>Arthropoda</taxon>
        <taxon>Hexapoda</taxon>
        <taxon>Insecta</taxon>
        <taxon>Pterygota</taxon>
        <taxon>Neoptera</taxon>
        <taxon>Endopterygota</taxon>
        <taxon>Coleoptera</taxon>
        <taxon>Polyphaga</taxon>
        <taxon>Cucujiformia</taxon>
        <taxon>Chrysomeloidea</taxon>
        <taxon>Chrysomelidae</taxon>
        <taxon>Chrysomelinae</taxon>
        <taxon>Chrysomelini</taxon>
        <taxon>Phaedon</taxon>
    </lineage>
</organism>
<dbReference type="GO" id="GO:0005524">
    <property type="term" value="F:ATP binding"/>
    <property type="evidence" value="ECO:0007669"/>
    <property type="project" value="UniProtKB-ARBA"/>
</dbReference>
<feature type="domain" description="Tryptophan synthase beta chain-like PALP" evidence="20">
    <location>
        <begin position="59"/>
        <end position="347"/>
    </location>
</feature>
<dbReference type="AlphaFoldDB" id="A0A9N9S8E9"/>
<evidence type="ECO:0000313" key="22">
    <source>
        <dbReference type="Proteomes" id="UP001153737"/>
    </source>
</evidence>
<dbReference type="InterPro" id="IPR050147">
    <property type="entry name" value="Ser/Thr_Dehydratase"/>
</dbReference>
<dbReference type="FunFam" id="3.40.50.1100:FF:000041">
    <property type="entry name" value="Threonine ammonia-lyase, variant"/>
    <property type="match status" value="1"/>
</dbReference>
<dbReference type="CDD" id="cd01562">
    <property type="entry name" value="Thr-dehyd"/>
    <property type="match status" value="1"/>
</dbReference>
<dbReference type="GO" id="GO:0003941">
    <property type="term" value="F:L-serine ammonia-lyase activity"/>
    <property type="evidence" value="ECO:0007669"/>
    <property type="project" value="UniProtKB-EC"/>
</dbReference>
<dbReference type="PANTHER" id="PTHR48078">
    <property type="entry name" value="THREONINE DEHYDRATASE, MITOCHONDRIAL-RELATED"/>
    <property type="match status" value="1"/>
</dbReference>
<evidence type="ECO:0000256" key="13">
    <source>
        <dbReference type="ARBA" id="ARBA00066349"/>
    </source>
</evidence>
<feature type="domain" description="Tryptophan synthase beta chain-like PALP" evidence="20">
    <location>
        <begin position="447"/>
        <end position="633"/>
    </location>
</feature>
<evidence type="ECO:0000256" key="9">
    <source>
        <dbReference type="ARBA" id="ARBA00049406"/>
    </source>
</evidence>
<protein>
    <recommendedName>
        <fullName evidence="15">Serine racemase</fullName>
        <ecNumber evidence="3">4.3.1.17</ecNumber>
        <ecNumber evidence="13">4.3.1.18</ecNumber>
        <ecNumber evidence="14">5.1.1.18</ecNumber>
    </recommendedName>
    <alternativeName>
        <fullName evidence="16">D-serine ammonia-lyase</fullName>
    </alternativeName>
    <alternativeName>
        <fullName evidence="18">D-serine dehydratase</fullName>
    </alternativeName>
    <alternativeName>
        <fullName evidence="17">L-serine ammonia-lyase</fullName>
    </alternativeName>
    <alternativeName>
        <fullName evidence="7">L-serine deaminase</fullName>
    </alternativeName>
    <alternativeName>
        <fullName evidence="6">L-serine dehydratase</fullName>
    </alternativeName>
    <alternativeName>
        <fullName evidence="8">L-threonine dehydratase</fullName>
    </alternativeName>
</protein>
<dbReference type="Pfam" id="PF00291">
    <property type="entry name" value="PALP"/>
    <property type="match status" value="2"/>
</dbReference>
<comment type="catalytic activity">
    <reaction evidence="10">
        <text>D-serine = pyruvate + NH4(+)</text>
        <dbReference type="Rhea" id="RHEA:13977"/>
        <dbReference type="ChEBI" id="CHEBI:15361"/>
        <dbReference type="ChEBI" id="CHEBI:28938"/>
        <dbReference type="ChEBI" id="CHEBI:35247"/>
        <dbReference type="EC" id="4.3.1.18"/>
    </reaction>
</comment>
<dbReference type="GO" id="GO:0030170">
    <property type="term" value="F:pyridoxal phosphate binding"/>
    <property type="evidence" value="ECO:0007669"/>
    <property type="project" value="UniProtKB-ARBA"/>
</dbReference>
<dbReference type="FunFam" id="3.40.50.1100:FF:000007">
    <property type="entry name" value="L-threonine dehydratase catabolic TdcB"/>
    <property type="match status" value="1"/>
</dbReference>
<evidence type="ECO:0000256" key="8">
    <source>
        <dbReference type="ARBA" id="ARBA00042605"/>
    </source>
</evidence>
<evidence type="ECO:0000256" key="19">
    <source>
        <dbReference type="SAM" id="SignalP"/>
    </source>
</evidence>
<dbReference type="Proteomes" id="UP001153737">
    <property type="component" value="Chromosome 1"/>
</dbReference>
<evidence type="ECO:0000256" key="2">
    <source>
        <dbReference type="ARBA" id="ARBA00010869"/>
    </source>
</evidence>
<keyword evidence="4" id="KW-0663">Pyridoxal phosphate</keyword>
<evidence type="ECO:0000256" key="15">
    <source>
        <dbReference type="ARBA" id="ARBA00070760"/>
    </source>
</evidence>
<dbReference type="GO" id="GO:0006567">
    <property type="term" value="P:L-threonine catabolic process"/>
    <property type="evidence" value="ECO:0007669"/>
    <property type="project" value="TreeGrafter"/>
</dbReference>
<dbReference type="PANTHER" id="PTHR48078:SF19">
    <property type="entry name" value="ACT DOMAIN-CONTAINING PROTEIN"/>
    <property type="match status" value="1"/>
</dbReference>
<comment type="catalytic activity">
    <reaction evidence="9">
        <text>L-serine = pyruvate + NH4(+)</text>
        <dbReference type="Rhea" id="RHEA:19169"/>
        <dbReference type="ChEBI" id="CHEBI:15361"/>
        <dbReference type="ChEBI" id="CHEBI:28938"/>
        <dbReference type="ChEBI" id="CHEBI:33384"/>
        <dbReference type="EC" id="4.3.1.17"/>
    </reaction>
</comment>
<dbReference type="GO" id="GO:0070178">
    <property type="term" value="P:D-serine metabolic process"/>
    <property type="evidence" value="ECO:0007669"/>
    <property type="project" value="UniProtKB-ARBA"/>
</dbReference>
<comment type="catalytic activity">
    <reaction evidence="11">
        <text>L-serine = D-serine</text>
        <dbReference type="Rhea" id="RHEA:10980"/>
        <dbReference type="ChEBI" id="CHEBI:33384"/>
        <dbReference type="ChEBI" id="CHEBI:35247"/>
        <dbReference type="EC" id="5.1.1.18"/>
    </reaction>
</comment>
<evidence type="ECO:0000256" key="5">
    <source>
        <dbReference type="ARBA" id="ARBA00023239"/>
    </source>
</evidence>
<dbReference type="InterPro" id="IPR001926">
    <property type="entry name" value="TrpB-like_PALP"/>
</dbReference>
<comment type="cofactor">
    <cofactor evidence="1">
        <name>pyridoxal 5'-phosphate</name>
        <dbReference type="ChEBI" id="CHEBI:597326"/>
    </cofactor>
</comment>
<evidence type="ECO:0000256" key="18">
    <source>
        <dbReference type="ARBA" id="ARBA00081761"/>
    </source>
</evidence>
<evidence type="ECO:0000256" key="12">
    <source>
        <dbReference type="ARBA" id="ARBA00056426"/>
    </source>
</evidence>
<feature type="signal peptide" evidence="19">
    <location>
        <begin position="1"/>
        <end position="24"/>
    </location>
</feature>
<evidence type="ECO:0000256" key="3">
    <source>
        <dbReference type="ARBA" id="ARBA00012093"/>
    </source>
</evidence>
<reference evidence="21" key="1">
    <citation type="submission" date="2022-01" db="EMBL/GenBank/DDBJ databases">
        <authorList>
            <person name="King R."/>
        </authorList>
    </citation>
    <scope>NUCLEOTIDE SEQUENCE</scope>
</reference>
<evidence type="ECO:0000256" key="14">
    <source>
        <dbReference type="ARBA" id="ARBA00066592"/>
    </source>
</evidence>
<dbReference type="InterPro" id="IPR036052">
    <property type="entry name" value="TrpB-like_PALP_sf"/>
</dbReference>
<dbReference type="GO" id="GO:0006565">
    <property type="term" value="P:L-serine catabolic process"/>
    <property type="evidence" value="ECO:0007669"/>
    <property type="project" value="TreeGrafter"/>
</dbReference>
<proteinExistence type="inferred from homology"/>
<dbReference type="EC" id="4.3.1.18" evidence="13"/>
<evidence type="ECO:0000256" key="1">
    <source>
        <dbReference type="ARBA" id="ARBA00001933"/>
    </source>
</evidence>
<gene>
    <name evidence="21" type="ORF">PHAECO_LOCUS906</name>
</gene>
<evidence type="ECO:0000256" key="16">
    <source>
        <dbReference type="ARBA" id="ARBA00076108"/>
    </source>
</evidence>
<dbReference type="Gene3D" id="3.40.50.1100">
    <property type="match status" value="4"/>
</dbReference>
<evidence type="ECO:0000313" key="21">
    <source>
        <dbReference type="EMBL" id="CAG9813830.1"/>
    </source>
</evidence>
<dbReference type="SUPFAM" id="SSF53686">
    <property type="entry name" value="Tryptophan synthase beta subunit-like PLP-dependent enzymes"/>
    <property type="match status" value="2"/>
</dbReference>
<dbReference type="EC" id="4.3.1.17" evidence="3"/>
<evidence type="ECO:0000256" key="7">
    <source>
        <dbReference type="ARBA" id="ARBA00041766"/>
    </source>
</evidence>
<keyword evidence="19" id="KW-0732">Signal</keyword>
<evidence type="ECO:0000256" key="4">
    <source>
        <dbReference type="ARBA" id="ARBA00022898"/>
    </source>
</evidence>
<dbReference type="EC" id="5.1.1.18" evidence="14"/>
<dbReference type="GO" id="GO:0030378">
    <property type="term" value="F:serine racemase activity"/>
    <property type="evidence" value="ECO:0007669"/>
    <property type="project" value="UniProtKB-EC"/>
</dbReference>
<accession>A0A9N9S8E9</accession>
<comment type="function">
    <text evidence="12">Catalyzes the synthesis of D-serine from L-serine. D-serine is a key coagonist with glutamate at NMDA receptors. Has dehydratase activity towards both L-serine and D-serine.</text>
</comment>
<evidence type="ECO:0000256" key="11">
    <source>
        <dbReference type="ARBA" id="ARBA00051769"/>
    </source>
</evidence>
<evidence type="ECO:0000256" key="6">
    <source>
        <dbReference type="ARBA" id="ARBA00031418"/>
    </source>
</evidence>
<dbReference type="EMBL" id="OU896707">
    <property type="protein sequence ID" value="CAG9813830.1"/>
    <property type="molecule type" value="Genomic_DNA"/>
</dbReference>
<sequence>MKWARKLFLGVYLLLLVISKCCYNGNLEEDNNMADPFCNPDSPVRITFEEVTSAAYKIRSGIDYTPCIKSHLSSLTGMDIFLKKDFLQHTGSFKERGARYAMMMLTNEERRHGVVAASLGNHAQAVSYHGYQLGIPVTVVMPTIAPIMKIQKCREYNAKVIMEGKDMNEAIKRAGQLAKEHGWVYINGYDNPQVIAGQGTVGLEIMEQVKNIDAVIVPTGGGGLLAGVAVAIKTLDPSIKVIGVESERCASFANAIEHEAPTYTDIGGTLADGLAVPKIGYNAWITSRNLVDRMITVKEEWIAVAILRFIENEKCVVEGAGATGLAAILAGQLDEFKGKRVVLILSGGNIDTTILGRCLERGLAADGRLVKVKVTVSDRPGGISELCKIISSIGVSIKDVIHERAWMVSDVFSVEVKALEDIEDPFCTPASPVKVLFEDVVTAAERISDGIVKTPCNKSYRLTNLAIMDVYLKCDFQQRSGSFKERGARNFMLLMSPEQRAKGVVAASAGNHAQAVSYHGAQLGIPVTVVMPIISPIMKVQKCKEYGARVVVKGKDMGEAKKIGLNIAKRDGSLYLNGFDHPQVIAGQGSAALELLEQVGDVDAVVVPIGGGGLLAGVAVAVKGRNPNVKVIIPSLLSTIHRISMENPIQ</sequence>
<keyword evidence="5" id="KW-0456">Lyase</keyword>
<dbReference type="GO" id="GO:0008721">
    <property type="term" value="F:D-serine ammonia-lyase activity"/>
    <property type="evidence" value="ECO:0007669"/>
    <property type="project" value="UniProtKB-EC"/>
</dbReference>
<feature type="chain" id="PRO_5040245087" description="Serine racemase" evidence="19">
    <location>
        <begin position="25"/>
        <end position="650"/>
    </location>
</feature>
<dbReference type="GO" id="GO:0009097">
    <property type="term" value="P:isoleucine biosynthetic process"/>
    <property type="evidence" value="ECO:0007669"/>
    <property type="project" value="TreeGrafter"/>
</dbReference>
<dbReference type="GO" id="GO:0004794">
    <property type="term" value="F:threonine deaminase activity"/>
    <property type="evidence" value="ECO:0007669"/>
    <property type="project" value="TreeGrafter"/>
</dbReference>
<comment type="similarity">
    <text evidence="2">Belongs to the serine/threonine dehydratase family.</text>
</comment>